<dbReference type="Gene3D" id="2.30.29.210">
    <property type="entry name" value="FACT complex subunit Spt16p/Cdc68p"/>
    <property type="match status" value="1"/>
</dbReference>
<evidence type="ECO:0000256" key="6">
    <source>
        <dbReference type="ARBA" id="ARBA00023204"/>
    </source>
</evidence>
<dbReference type="SMART" id="SM01286">
    <property type="entry name" value="SPT16"/>
    <property type="match status" value="1"/>
</dbReference>
<dbReference type="InterPro" id="IPR029148">
    <property type="entry name" value="FACT-SPT16_Nlobe"/>
</dbReference>
<accession>A0A7S3JR27</accession>
<reference evidence="12" key="1">
    <citation type="submission" date="2021-01" db="EMBL/GenBank/DDBJ databases">
        <authorList>
            <person name="Corre E."/>
            <person name="Pelletier E."/>
            <person name="Niang G."/>
            <person name="Scheremetjew M."/>
            <person name="Finn R."/>
            <person name="Kale V."/>
            <person name="Holt S."/>
            <person name="Cochrane G."/>
            <person name="Meng A."/>
            <person name="Brown T."/>
            <person name="Cohen L."/>
        </authorList>
    </citation>
    <scope>NUCLEOTIDE SEQUENCE</scope>
    <source>
        <strain evidence="12">CCMP1510</strain>
    </source>
</reference>
<comment type="similarity">
    <text evidence="8">Belongs to the peptidase M24 family. SPT16 subfamily.</text>
</comment>
<keyword evidence="2 8" id="KW-0235">DNA replication</keyword>
<evidence type="ECO:0000256" key="7">
    <source>
        <dbReference type="ARBA" id="ARBA00023242"/>
    </source>
</evidence>
<evidence type="ECO:0000256" key="5">
    <source>
        <dbReference type="ARBA" id="ARBA00023163"/>
    </source>
</evidence>
<dbReference type="InterPro" id="IPR013953">
    <property type="entry name" value="FACT_SPT16_M"/>
</dbReference>
<comment type="subcellular location">
    <subcellularLocation>
        <location evidence="8">Nucleus</location>
    </subcellularLocation>
    <subcellularLocation>
        <location evidence="8">Chromosome</location>
    </subcellularLocation>
</comment>
<feature type="compositionally biased region" description="Basic and acidic residues" evidence="9">
    <location>
        <begin position="449"/>
        <end position="460"/>
    </location>
</feature>
<dbReference type="GO" id="GO:0035101">
    <property type="term" value="C:FACT complex"/>
    <property type="evidence" value="ECO:0007669"/>
    <property type="project" value="UniProtKB-UniRule"/>
</dbReference>
<dbReference type="Pfam" id="PF00557">
    <property type="entry name" value="Peptidase_M24"/>
    <property type="match status" value="1"/>
</dbReference>
<keyword evidence="6 8" id="KW-0234">DNA repair</keyword>
<feature type="domain" description="FACT complex subunit SPT16 N-terminal lobe" evidence="10">
    <location>
        <begin position="8"/>
        <end position="160"/>
    </location>
</feature>
<dbReference type="AlphaFoldDB" id="A0A7S3JR27"/>
<keyword evidence="3 8" id="KW-0227">DNA damage</keyword>
<evidence type="ECO:0000256" key="9">
    <source>
        <dbReference type="SAM" id="MobiDB-lite"/>
    </source>
</evidence>
<dbReference type="GO" id="GO:0006281">
    <property type="term" value="P:DNA repair"/>
    <property type="evidence" value="ECO:0007669"/>
    <property type="project" value="UniProtKB-UniRule"/>
</dbReference>
<comment type="subunit">
    <text evidence="8">Component of the FACT complex.</text>
</comment>
<evidence type="ECO:0000313" key="12">
    <source>
        <dbReference type="EMBL" id="CAE0362141.1"/>
    </source>
</evidence>
<evidence type="ECO:0000256" key="1">
    <source>
        <dbReference type="ARBA" id="ARBA00022454"/>
    </source>
</evidence>
<gene>
    <name evidence="12" type="ORF">ALAG00032_LOCUS2882</name>
</gene>
<feature type="region of interest" description="Disordered" evidence="9">
    <location>
        <begin position="439"/>
        <end position="467"/>
    </location>
</feature>
<comment type="function">
    <text evidence="8">Component of the FACT complex, a general chromatin factor that acts to reorganize nucleosomes. The FACT complex is involved in multiple processes that require DNA as a template such as mRNA elongation, DNA replication and DNA repair. During transcription elongation the FACT complex acts as a histone chaperone that both destabilizes and restores nucleosomal structure. It facilitates the passage of RNA polymerase II and transcription by promoting the dissociation of one histone H2A-H2B dimer from the nucleosome, then subsequently promotes the reestablishment of the nucleosome following the passage of RNA polymerase II.</text>
</comment>
<keyword evidence="1 8" id="KW-0158">Chromosome</keyword>
<dbReference type="SUPFAM" id="SSF55920">
    <property type="entry name" value="Creatinase/aminopeptidase"/>
    <property type="match status" value="1"/>
</dbReference>
<name>A0A7S3JR27_9STRA</name>
<organism evidence="12">
    <name type="scientific">Aureoumbra lagunensis</name>
    <dbReference type="NCBI Taxonomy" id="44058"/>
    <lineage>
        <taxon>Eukaryota</taxon>
        <taxon>Sar</taxon>
        <taxon>Stramenopiles</taxon>
        <taxon>Ochrophyta</taxon>
        <taxon>Pelagophyceae</taxon>
        <taxon>Pelagomonadales</taxon>
        <taxon>Aureoumbra</taxon>
    </lineage>
</organism>
<dbReference type="Gene3D" id="3.40.350.10">
    <property type="entry name" value="Creatinase/prolidase N-terminal domain"/>
    <property type="match status" value="1"/>
</dbReference>
<keyword evidence="4 8" id="KW-0805">Transcription regulation</keyword>
<dbReference type="InterPro" id="IPR000994">
    <property type="entry name" value="Pept_M24"/>
</dbReference>
<evidence type="ECO:0000256" key="8">
    <source>
        <dbReference type="RuleBase" id="RU367052"/>
    </source>
</evidence>
<dbReference type="PANTHER" id="PTHR13980">
    <property type="entry name" value="CDC68 RELATED"/>
    <property type="match status" value="1"/>
</dbReference>
<dbReference type="EMBL" id="HBIJ01004057">
    <property type="protein sequence ID" value="CAE0362141.1"/>
    <property type="molecule type" value="Transcribed_RNA"/>
</dbReference>
<evidence type="ECO:0000256" key="2">
    <source>
        <dbReference type="ARBA" id="ARBA00022705"/>
    </source>
</evidence>
<evidence type="ECO:0000259" key="10">
    <source>
        <dbReference type="SMART" id="SM01285"/>
    </source>
</evidence>
<feature type="domain" description="FACT complex subunit SPT16 middle" evidence="11">
    <location>
        <begin position="542"/>
        <end position="689"/>
    </location>
</feature>
<keyword evidence="5 8" id="KW-0804">Transcription</keyword>
<evidence type="ECO:0000256" key="3">
    <source>
        <dbReference type="ARBA" id="ARBA00022763"/>
    </source>
</evidence>
<proteinExistence type="inferred from homology"/>
<dbReference type="SMART" id="SM01285">
    <property type="entry name" value="FACT-Spt16_Nlob"/>
    <property type="match status" value="1"/>
</dbReference>
<feature type="compositionally biased region" description="Acidic residues" evidence="9">
    <location>
        <begin position="439"/>
        <end position="448"/>
    </location>
</feature>
<keyword evidence="7 8" id="KW-0539">Nucleus</keyword>
<dbReference type="GO" id="GO:0031491">
    <property type="term" value="F:nucleosome binding"/>
    <property type="evidence" value="ECO:0007669"/>
    <property type="project" value="TreeGrafter"/>
</dbReference>
<dbReference type="InterPro" id="IPR029149">
    <property type="entry name" value="Creatin/AminoP/Spt16_N"/>
</dbReference>
<dbReference type="PANTHER" id="PTHR13980:SF15">
    <property type="entry name" value="FACT COMPLEX SUBUNIT SPT16"/>
    <property type="match status" value="1"/>
</dbReference>
<dbReference type="GO" id="GO:0006260">
    <property type="term" value="P:DNA replication"/>
    <property type="evidence" value="ECO:0007669"/>
    <property type="project" value="UniProtKB-KW"/>
</dbReference>
<dbReference type="Pfam" id="PF08644">
    <property type="entry name" value="SPT16"/>
    <property type="match status" value="1"/>
</dbReference>
<evidence type="ECO:0000256" key="4">
    <source>
        <dbReference type="ARBA" id="ARBA00023015"/>
    </source>
</evidence>
<dbReference type="Gene3D" id="3.90.230.10">
    <property type="entry name" value="Creatinase/methionine aminopeptidase superfamily"/>
    <property type="match status" value="1"/>
</dbReference>
<dbReference type="InterPro" id="IPR040258">
    <property type="entry name" value="Spt16"/>
</dbReference>
<dbReference type="Pfam" id="PF14826">
    <property type="entry name" value="FACT-Spt16_Nlob"/>
    <property type="match status" value="1"/>
</dbReference>
<evidence type="ECO:0000259" key="11">
    <source>
        <dbReference type="SMART" id="SM01286"/>
    </source>
</evidence>
<dbReference type="InterPro" id="IPR036005">
    <property type="entry name" value="Creatinase/aminopeptidase-like"/>
</dbReference>
<dbReference type="GO" id="GO:0006368">
    <property type="term" value="P:transcription elongation by RNA polymerase II"/>
    <property type="evidence" value="ECO:0007669"/>
    <property type="project" value="TreeGrafter"/>
</dbReference>
<protein>
    <recommendedName>
        <fullName evidence="8">FACT complex subunit</fullName>
    </recommendedName>
</protein>
<sequence>MSEEKASVSAEILRSRCASLAKSLNDNDLWNGAEALVVTHGEAQYGSFNRGAALSMHLLGSELKGGAIVVTKEKVLFVISQKVDEEGVRAAQGVKSTNDGIEIDFEALDTQEPESLPPSTEIKNLFMNKNKVGAVAKLELWDRWKAMIDPEKLVDVTAGIAKILYIKDTAALKRTNWAASMAIRVFKSGILRAIEKALDEDEVITHEALAEKAEALCTTDPARIKAKDIPSDAHLESCYFPIIQSGGEYDVKPSAMSNANRLKDDVIILSLGVRCEGYCANVSRTLFIDPIPKLRQAYAALLAAREASLKAMRIDQPLSEARAAAEKVLAKHQLDMYLPKNIGFGLGLDFRDASAILNAKNTKTFQADTLFSLSLAIHDMPLPKSETEHAKGSIASLKKVSLLLADTVRIRADTAIILTNPKIAPIDWREVSYFINEDEEEDDDDNVSETEKMDIDESNIKRTRTRGAAQEQFAQQNLSSVKERQVKQAALMEAALAERRRVQQLKNSQHNNDENDDDKIVEVRGAYPSTLHYPEELSANEVCVDTHKEVIFCPINGVPVPIHISWIKTCVQPEADRAAAYLRLNLYAPGQSLGKDVPPSTAAVIEAFGKQQFFVKELLFRSREQRRLNAAYRAIQTLRKTYRQRLTAKAQQQDLVQQATLIKARDGRAPRIADLSMRPVASGKKKYRYS</sequence>